<feature type="non-terminal residue" evidence="1">
    <location>
        <position position="41"/>
    </location>
</feature>
<evidence type="ECO:0000313" key="2">
    <source>
        <dbReference type="Proteomes" id="UP001064390"/>
    </source>
</evidence>
<dbReference type="Proteomes" id="UP001064390">
    <property type="component" value="Chromosome"/>
</dbReference>
<dbReference type="Gene3D" id="3.40.50.2000">
    <property type="entry name" value="Glycogen Phosphorylase B"/>
    <property type="match status" value="1"/>
</dbReference>
<protein>
    <submittedName>
        <fullName evidence="1">Glycosyltransferase family 1 protein</fullName>
    </submittedName>
</protein>
<proteinExistence type="predicted"/>
<dbReference type="EMBL" id="CP104697">
    <property type="protein sequence ID" value="UXI83021.1"/>
    <property type="molecule type" value="Genomic_DNA"/>
</dbReference>
<evidence type="ECO:0000313" key="1">
    <source>
        <dbReference type="EMBL" id="UXI83021.1"/>
    </source>
</evidence>
<accession>A0ABY6C4Z9</accession>
<gene>
    <name evidence="1" type="ORF">N6Q81_06495</name>
</gene>
<reference evidence="1" key="1">
    <citation type="submission" date="2022-09" db="EMBL/GenBank/DDBJ databases">
        <title>Streptomyces vinaceusdrappus strain AC-40.</title>
        <authorList>
            <person name="Sedeek A.M."/>
            <person name="Salah I."/>
            <person name="Kamel H.L."/>
            <person name="Soltan M.A."/>
            <person name="Elsayed T.R."/>
        </authorList>
    </citation>
    <scope>NUCLEOTIDE SEQUENCE</scope>
    <source>
        <strain evidence="1">AC-40</strain>
    </source>
</reference>
<sequence length="41" mass="4411">MRVVIVTESFPPDVNGVAHCTLQTARHLVDRGHDCVVVAPA</sequence>
<dbReference type="SUPFAM" id="SSF53756">
    <property type="entry name" value="UDP-Glycosyltransferase/glycogen phosphorylase"/>
    <property type="match status" value="1"/>
</dbReference>
<name>A0ABY6C4Z9_9ACTN</name>
<keyword evidence="2" id="KW-1185">Reference proteome</keyword>
<organism evidence="1 2">
    <name type="scientific">Streptomyces vinaceusdrappus</name>
    <dbReference type="NCBI Taxonomy" id="67376"/>
    <lineage>
        <taxon>Bacteria</taxon>
        <taxon>Bacillati</taxon>
        <taxon>Actinomycetota</taxon>
        <taxon>Actinomycetes</taxon>
        <taxon>Kitasatosporales</taxon>
        <taxon>Streptomycetaceae</taxon>
        <taxon>Streptomyces</taxon>
        <taxon>Streptomyces rochei group</taxon>
    </lineage>
</organism>